<evidence type="ECO:0000256" key="3">
    <source>
        <dbReference type="ARBA" id="ARBA00022729"/>
    </source>
</evidence>
<evidence type="ECO:0000313" key="6">
    <source>
        <dbReference type="Proteomes" id="UP000001036"/>
    </source>
</evidence>
<keyword evidence="3" id="KW-0732">Signal</keyword>
<dbReference type="eggNOG" id="COG4945">
    <property type="taxonomic scope" value="Bacteria"/>
</dbReference>
<dbReference type="AlphaFoldDB" id="B3PEE5"/>
<keyword evidence="5" id="KW-0378">Hydrolase</keyword>
<protein>
    <submittedName>
        <fullName evidence="5">Alpha-amylase, putative, amy13H</fullName>
        <ecNumber evidence="5">3.2.1.1</ecNumber>
    </submittedName>
</protein>
<dbReference type="GO" id="GO:0004556">
    <property type="term" value="F:alpha-amylase activity"/>
    <property type="evidence" value="ECO:0007669"/>
    <property type="project" value="UniProtKB-EC"/>
</dbReference>
<keyword evidence="5" id="KW-0326">Glycosidase</keyword>
<dbReference type="PANTHER" id="PTHR10357">
    <property type="entry name" value="ALPHA-AMYLASE FAMILY MEMBER"/>
    <property type="match status" value="1"/>
</dbReference>
<dbReference type="Pfam" id="PF00128">
    <property type="entry name" value="Alpha-amylase"/>
    <property type="match status" value="1"/>
</dbReference>
<feature type="domain" description="Glycosyl hydrolase family 13 catalytic" evidence="4">
    <location>
        <begin position="56"/>
        <end position="468"/>
    </location>
</feature>
<dbReference type="SUPFAM" id="SSF51445">
    <property type="entry name" value="(Trans)glycosidases"/>
    <property type="match status" value="1"/>
</dbReference>
<keyword evidence="2" id="KW-0479">Metal-binding</keyword>
<comment type="cofactor">
    <cofactor evidence="1">
        <name>Ca(2+)</name>
        <dbReference type="ChEBI" id="CHEBI:29108"/>
    </cofactor>
</comment>
<dbReference type="Gene3D" id="2.60.40.1190">
    <property type="match status" value="1"/>
</dbReference>
<evidence type="ECO:0000256" key="2">
    <source>
        <dbReference type="ARBA" id="ARBA00022723"/>
    </source>
</evidence>
<dbReference type="SMART" id="SM00642">
    <property type="entry name" value="Aamy"/>
    <property type="match status" value="1"/>
</dbReference>
<dbReference type="HOGENOM" id="CLU_010079_0_0_6"/>
<dbReference type="EC" id="3.2.1.1" evidence="5"/>
<dbReference type="STRING" id="498211.CJA_3247"/>
<dbReference type="Gene3D" id="2.60.40.1180">
    <property type="entry name" value="Golgi alpha-mannosidase II"/>
    <property type="match status" value="1"/>
</dbReference>
<evidence type="ECO:0000313" key="5">
    <source>
        <dbReference type="EMBL" id="ACE85826.1"/>
    </source>
</evidence>
<accession>B3PEE5</accession>
<dbReference type="Pfam" id="PF09985">
    <property type="entry name" value="Glucodextran_C"/>
    <property type="match status" value="1"/>
</dbReference>
<dbReference type="SUPFAM" id="SSF49344">
    <property type="entry name" value="CBD9-like"/>
    <property type="match status" value="1"/>
</dbReference>
<dbReference type="Gene3D" id="3.20.20.80">
    <property type="entry name" value="Glycosidases"/>
    <property type="match status" value="1"/>
</dbReference>
<dbReference type="EMBL" id="CP000934">
    <property type="protein sequence ID" value="ACE85826.1"/>
    <property type="molecule type" value="Genomic_DNA"/>
</dbReference>
<name>B3PEE5_CELJU</name>
<sequence length="871" mass="97049">MLLPASLLCTTFAHSAEVPSLEDCLQKTSLVDDVHCNKQLSLQVASPEWQDQIIYFVLVDRFFDGDPSNNDQGAGEYGPQIDGHFSGGDIKGIIRQLDYIQNLGATALWTTPVVANMWWDPRVNYGGYHGYWARDFKAVDEHFGTLADYRLLSHQLHQRGMYLIQDVVVNHVGNFFSYVGGYDAQDPTRYFSLNTGAVPGSAPTQYPFSLNNINDPAHRAAAIYHWTPEIKDFSDRVQETTFQSGMLNDLNTENPVVRDALKDSYAFWIKETGVDAIRIDTVKYVEPDFYTDFLYGKEGLTAVAKSLGKDHFFSFGEVYSTSSPYGLEGEKKILQYLDQQDTRLIDGPIGFPLYKDIHRVFAGSAPTAYIAYRLKAQMEHYPNPHLAVNFIDNHDVERFLSGGSLDGFKQAYALMFTVPGLPTIYQGDEQGFSDARRALFGGGYKNEKDQFNTASDLYLFIQSLAKLRKSDLVFSRGDLNILASSENGPGILAYTRQYQGKKVFVVFNSSDNPTLLNQLATGFSAKETVKLLFAHNISGQFDTAADGTLTKLMPPRSIMVFEAEPLDEGKQVPESSASLTIDTPVATYVNQRSAHFEGKASRPSARLLAIVDGQVKNATEIVTDEQGSWSVDVPVNKYGEHKHTLEIYWPEQNLATETLVFTARYHLVDSQRRVKDKKGDDRGPDGKYRRPLHPTIGCQMDITEASVIVSGKYMEMTLAMCDVSALWDPPNHFDHVAFSIYFSIPNTKGATALPLLQANFPDKSGWNFAHIAYGWGNYIYLSDGASAAKEGQKISVAPGILVDKDKKTIRFQYDADLIGLPSWKGVKVYVTTWDKGGEGAYRGLTREPGMWTFGAPKPNSPLILDSLVISL</sequence>
<proteinExistence type="predicted"/>
<evidence type="ECO:0000259" key="4">
    <source>
        <dbReference type="SMART" id="SM00642"/>
    </source>
</evidence>
<dbReference type="GO" id="GO:0046872">
    <property type="term" value="F:metal ion binding"/>
    <property type="evidence" value="ECO:0007669"/>
    <property type="project" value="UniProtKB-KW"/>
</dbReference>
<dbReference type="KEGG" id="cja:CJA_3247"/>
<organism evidence="5 6">
    <name type="scientific">Cellvibrio japonicus (strain Ueda107)</name>
    <name type="common">Pseudomonas fluorescens subsp. cellulosa</name>
    <dbReference type="NCBI Taxonomy" id="498211"/>
    <lineage>
        <taxon>Bacteria</taxon>
        <taxon>Pseudomonadati</taxon>
        <taxon>Pseudomonadota</taxon>
        <taxon>Gammaproteobacteria</taxon>
        <taxon>Cellvibrionales</taxon>
        <taxon>Cellvibrionaceae</taxon>
        <taxon>Cellvibrio</taxon>
    </lineage>
</organism>
<keyword evidence="6" id="KW-1185">Reference proteome</keyword>
<reference evidence="5 6" key="1">
    <citation type="journal article" date="2008" name="J. Bacteriol.">
        <title>Insights into plant cell wall degradation from the genome sequence of the soil bacterium Cellvibrio japonicus.</title>
        <authorList>
            <person name="Deboy R.T."/>
            <person name="Mongodin E.F."/>
            <person name="Fouts D.E."/>
            <person name="Tailford L.E."/>
            <person name="Khouri H."/>
            <person name="Emerson J.B."/>
            <person name="Mohamoud Y."/>
            <person name="Watkins K."/>
            <person name="Henrissat B."/>
            <person name="Gilbert H.J."/>
            <person name="Nelson K.E."/>
        </authorList>
    </citation>
    <scope>NUCLEOTIDE SEQUENCE [LARGE SCALE GENOMIC DNA]</scope>
    <source>
        <strain evidence="5 6">Ueda107</strain>
    </source>
</reference>
<gene>
    <name evidence="5" type="primary">amy13H</name>
    <name evidence="5" type="ordered locus">CJA_3247</name>
</gene>
<dbReference type="InterPro" id="IPR017853">
    <property type="entry name" value="GH"/>
</dbReference>
<dbReference type="InterPro" id="IPR006047">
    <property type="entry name" value="GH13_cat_dom"/>
</dbReference>
<dbReference type="InterPro" id="IPR019248">
    <property type="entry name" value="Glucodextran_C"/>
</dbReference>
<dbReference type="GO" id="GO:0005975">
    <property type="term" value="P:carbohydrate metabolic process"/>
    <property type="evidence" value="ECO:0007669"/>
    <property type="project" value="InterPro"/>
</dbReference>
<evidence type="ECO:0000256" key="1">
    <source>
        <dbReference type="ARBA" id="ARBA00001913"/>
    </source>
</evidence>
<dbReference type="eggNOG" id="COG0366">
    <property type="taxonomic scope" value="Bacteria"/>
</dbReference>
<dbReference type="InterPro" id="IPR013780">
    <property type="entry name" value="Glyco_hydro_b"/>
</dbReference>
<dbReference type="PANTHER" id="PTHR10357:SF215">
    <property type="entry name" value="ALPHA-AMYLASE 1"/>
    <property type="match status" value="1"/>
</dbReference>
<dbReference type="SUPFAM" id="SSF51011">
    <property type="entry name" value="Glycosyl hydrolase domain"/>
    <property type="match status" value="1"/>
</dbReference>
<dbReference type="CAZy" id="GH13">
    <property type="family name" value="Glycoside Hydrolase Family 13"/>
</dbReference>
<dbReference type="Proteomes" id="UP000001036">
    <property type="component" value="Chromosome"/>
</dbReference>